<dbReference type="OrthoDB" id="9763949at2"/>
<dbReference type="SUPFAM" id="SSF53067">
    <property type="entry name" value="Actin-like ATPase domain"/>
    <property type="match status" value="1"/>
</dbReference>
<dbReference type="GO" id="GO:0005524">
    <property type="term" value="F:ATP binding"/>
    <property type="evidence" value="ECO:0007669"/>
    <property type="project" value="UniProtKB-UniRule"/>
</dbReference>
<dbReference type="Gene3D" id="3.30.420.40">
    <property type="match status" value="2"/>
</dbReference>
<proteinExistence type="inferred from homology"/>
<dbReference type="GO" id="GO:0016301">
    <property type="term" value="F:kinase activity"/>
    <property type="evidence" value="ECO:0007669"/>
    <property type="project" value="UniProtKB-KW"/>
</dbReference>
<dbReference type="Pfam" id="PF03702">
    <property type="entry name" value="AnmK"/>
    <property type="match status" value="1"/>
</dbReference>
<gene>
    <name evidence="4" type="primary">anmK_1</name>
    <name evidence="2" type="synonym">anmK</name>
    <name evidence="4" type="ORF">MAE02_32690</name>
</gene>
<keyword evidence="5" id="KW-1185">Reference proteome</keyword>
<keyword evidence="1 2" id="KW-0119">Carbohydrate metabolism</keyword>
<dbReference type="GO" id="GO:0006040">
    <property type="term" value="P:amino sugar metabolic process"/>
    <property type="evidence" value="ECO:0007669"/>
    <property type="project" value="InterPro"/>
</dbReference>
<evidence type="ECO:0000313" key="4">
    <source>
        <dbReference type="EMBL" id="GEO15573.1"/>
    </source>
</evidence>
<dbReference type="InterPro" id="IPR005338">
    <property type="entry name" value="Anhydro_N_Ac-Mur_kinase"/>
</dbReference>
<dbReference type="PANTHER" id="PTHR30605">
    <property type="entry name" value="ANHYDRO-N-ACETYLMURAMIC ACID KINASE"/>
    <property type="match status" value="1"/>
</dbReference>
<dbReference type="EC" id="2.7.1.170" evidence="2"/>
<dbReference type="PANTHER" id="PTHR30605:SF0">
    <property type="entry name" value="ANHYDRO-N-ACETYLMURAMIC ACID KINASE"/>
    <property type="match status" value="1"/>
</dbReference>
<dbReference type="HAMAP" id="MF_01270">
    <property type="entry name" value="AnhMurNAc_kinase"/>
    <property type="match status" value="1"/>
</dbReference>
<reference evidence="4 5" key="1">
    <citation type="submission" date="2019-07" db="EMBL/GenBank/DDBJ databases">
        <title>Whole genome shotgun sequence of Microvirga aerophila NBRC 106136.</title>
        <authorList>
            <person name="Hosoyama A."/>
            <person name="Uohara A."/>
            <person name="Ohji S."/>
            <person name="Ichikawa N."/>
        </authorList>
    </citation>
    <scope>NUCLEOTIDE SEQUENCE [LARGE SCALE GENOMIC DNA]</scope>
    <source>
        <strain evidence="4 5">NBRC 106136</strain>
    </source>
</reference>
<sequence>MVQRSTVKAIGVISGTSMDGIDVSIVETDGDTIVKPGPGRTFSYADDLRRRLQELIAEPARAQSEPLDDLDQAVTDAHIESIRRFMNEAGIAPADVSLIGFHGQTVYHRPEIRFTRQLGVGARVARELGIDTVSRFRHADVASGGEGAPFVPLYHRALASDLAQPVMILNLGGVGNVTYIDGDVVIAFDTGPASALLDDFVLRRRRLAFDENGQLAASGVVDEQLVAEFMRNPYFDRPAPKSLDRQDFHARAKGVEALSDENGAATLAAFTVESVIASLRHVPRPPQRWLVTGGGRRNAHFMKRLHERLAVSVDPVEAVGWDGDFLEAQAFGYLAVRSTQGLPLSLPTTTGVPHPMPGGELHRAA</sequence>
<dbReference type="AlphaFoldDB" id="A0A512BUB3"/>
<dbReference type="NCBIfam" id="NF007141">
    <property type="entry name" value="PRK09585.1-5"/>
    <property type="match status" value="1"/>
</dbReference>
<comment type="caution">
    <text evidence="4">The sequence shown here is derived from an EMBL/GenBank/DDBJ whole genome shotgun (WGS) entry which is preliminary data.</text>
</comment>
<dbReference type="GO" id="GO:0009254">
    <property type="term" value="P:peptidoglycan turnover"/>
    <property type="evidence" value="ECO:0007669"/>
    <property type="project" value="UniProtKB-UniRule"/>
</dbReference>
<dbReference type="RefSeq" id="WP_114187485.1">
    <property type="nucleotide sequence ID" value="NZ_BJYU01000044.1"/>
</dbReference>
<evidence type="ECO:0000313" key="5">
    <source>
        <dbReference type="Proteomes" id="UP000321085"/>
    </source>
</evidence>
<comment type="pathway">
    <text evidence="2">Cell wall biogenesis; peptidoglycan recycling.</text>
</comment>
<accession>A0A512BUB3</accession>
<comment type="pathway">
    <text evidence="2">Amino-sugar metabolism; 1,6-anhydro-N-acetylmuramate degradation.</text>
</comment>
<dbReference type="GO" id="GO:0016773">
    <property type="term" value="F:phosphotransferase activity, alcohol group as acceptor"/>
    <property type="evidence" value="ECO:0007669"/>
    <property type="project" value="UniProtKB-UniRule"/>
</dbReference>
<dbReference type="EMBL" id="BJYU01000044">
    <property type="protein sequence ID" value="GEO15573.1"/>
    <property type="molecule type" value="Genomic_DNA"/>
</dbReference>
<evidence type="ECO:0000256" key="2">
    <source>
        <dbReference type="HAMAP-Rule" id="MF_01270"/>
    </source>
</evidence>
<dbReference type="UniPathway" id="UPA00343"/>
<dbReference type="InterPro" id="IPR043129">
    <property type="entry name" value="ATPase_NBD"/>
</dbReference>
<dbReference type="Proteomes" id="UP000321085">
    <property type="component" value="Unassembled WGS sequence"/>
</dbReference>
<keyword evidence="2 4" id="KW-0418">Kinase</keyword>
<comment type="catalytic activity">
    <reaction evidence="2">
        <text>1,6-anhydro-N-acetyl-beta-muramate + ATP + H2O = N-acetyl-D-muramate 6-phosphate + ADP + H(+)</text>
        <dbReference type="Rhea" id="RHEA:24952"/>
        <dbReference type="ChEBI" id="CHEBI:15377"/>
        <dbReference type="ChEBI" id="CHEBI:15378"/>
        <dbReference type="ChEBI" id="CHEBI:30616"/>
        <dbReference type="ChEBI" id="CHEBI:58690"/>
        <dbReference type="ChEBI" id="CHEBI:58722"/>
        <dbReference type="ChEBI" id="CHEBI:456216"/>
        <dbReference type="EC" id="2.7.1.170"/>
    </reaction>
</comment>
<feature type="binding site" evidence="2">
    <location>
        <begin position="15"/>
        <end position="22"/>
    </location>
    <ligand>
        <name>ATP</name>
        <dbReference type="ChEBI" id="CHEBI:30616"/>
    </ligand>
</feature>
<name>A0A512BUB3_9HYPH</name>
<evidence type="ECO:0000256" key="1">
    <source>
        <dbReference type="ARBA" id="ARBA00023277"/>
    </source>
</evidence>
<protein>
    <recommendedName>
        <fullName evidence="2">Anhydro-N-acetylmuramic acid kinase</fullName>
        <ecNumber evidence="2">2.7.1.170</ecNumber>
    </recommendedName>
    <alternativeName>
        <fullName evidence="2">AnhMurNAc kinase</fullName>
    </alternativeName>
</protein>
<keyword evidence="2" id="KW-0808">Transferase</keyword>
<feature type="region of interest" description="Disordered" evidence="3">
    <location>
        <begin position="346"/>
        <end position="365"/>
    </location>
</feature>
<comment type="function">
    <text evidence="2">Catalyzes the specific phosphorylation of 1,6-anhydro-N-acetylmuramic acid (anhMurNAc) with the simultaneous cleavage of the 1,6-anhydro ring, generating MurNAc-6-P. Is required for the utilization of anhMurNAc either imported from the medium or derived from its own cell wall murein, and thus plays a role in cell wall recycling.</text>
</comment>
<dbReference type="UniPathway" id="UPA00544"/>
<organism evidence="4 5">
    <name type="scientific">Microvirga aerophila</name>
    <dbReference type="NCBI Taxonomy" id="670291"/>
    <lineage>
        <taxon>Bacteria</taxon>
        <taxon>Pseudomonadati</taxon>
        <taxon>Pseudomonadota</taxon>
        <taxon>Alphaproteobacteria</taxon>
        <taxon>Hyphomicrobiales</taxon>
        <taxon>Methylobacteriaceae</taxon>
        <taxon>Microvirga</taxon>
    </lineage>
</organism>
<keyword evidence="2" id="KW-0547">Nucleotide-binding</keyword>
<comment type="similarity">
    <text evidence="2">Belongs to the anhydro-N-acetylmuramic acid kinase family.</text>
</comment>
<dbReference type="GO" id="GO:0097175">
    <property type="term" value="P:1,6-anhydro-N-acetyl-beta-muramic acid catabolic process"/>
    <property type="evidence" value="ECO:0007669"/>
    <property type="project" value="UniProtKB-UniRule"/>
</dbReference>
<keyword evidence="2" id="KW-0067">ATP-binding</keyword>
<evidence type="ECO:0000256" key="3">
    <source>
        <dbReference type="SAM" id="MobiDB-lite"/>
    </source>
</evidence>